<dbReference type="Pfam" id="PF00383">
    <property type="entry name" value="dCMP_cyt_deam_1"/>
    <property type="match status" value="1"/>
</dbReference>
<evidence type="ECO:0000256" key="6">
    <source>
        <dbReference type="ARBA" id="ARBA00022833"/>
    </source>
</evidence>
<dbReference type="FunFam" id="3.40.140.10:FF:000005">
    <property type="entry name" value="tRNA-specific adenosine deaminase"/>
    <property type="match status" value="1"/>
</dbReference>
<dbReference type="PROSITE" id="PS00903">
    <property type="entry name" value="CYT_DCMP_DEAMINASES_1"/>
    <property type="match status" value="1"/>
</dbReference>
<accession>A0AA37SZD3</accession>
<dbReference type="GO" id="GO:0002100">
    <property type="term" value="P:tRNA wobble adenosine to inosine editing"/>
    <property type="evidence" value="ECO:0007669"/>
    <property type="project" value="UniProtKB-UniRule"/>
</dbReference>
<dbReference type="InterPro" id="IPR016193">
    <property type="entry name" value="Cytidine_deaminase-like"/>
</dbReference>
<evidence type="ECO:0000256" key="2">
    <source>
        <dbReference type="ARBA" id="ARBA00011738"/>
    </source>
</evidence>
<keyword evidence="3 8" id="KW-0819">tRNA processing</keyword>
<dbReference type="NCBIfam" id="NF008113">
    <property type="entry name" value="PRK10860.1"/>
    <property type="match status" value="1"/>
</dbReference>
<feature type="domain" description="CMP/dCMP-type deaminase" evidence="9">
    <location>
        <begin position="1"/>
        <end position="128"/>
    </location>
</feature>
<comment type="catalytic activity">
    <reaction evidence="7 8">
        <text>adenosine(34) in tRNA + H2O + H(+) = inosine(34) in tRNA + NH4(+)</text>
        <dbReference type="Rhea" id="RHEA:43168"/>
        <dbReference type="Rhea" id="RHEA-COMP:10373"/>
        <dbReference type="Rhea" id="RHEA-COMP:10374"/>
        <dbReference type="ChEBI" id="CHEBI:15377"/>
        <dbReference type="ChEBI" id="CHEBI:15378"/>
        <dbReference type="ChEBI" id="CHEBI:28938"/>
        <dbReference type="ChEBI" id="CHEBI:74411"/>
        <dbReference type="ChEBI" id="CHEBI:82852"/>
        <dbReference type="EC" id="3.5.4.33"/>
    </reaction>
</comment>
<dbReference type="PANTHER" id="PTHR11079:SF202">
    <property type="entry name" value="TRNA-SPECIFIC ADENOSINE DEAMINASE"/>
    <property type="match status" value="1"/>
</dbReference>
<dbReference type="HAMAP" id="MF_00972">
    <property type="entry name" value="tRNA_aden_deaminase"/>
    <property type="match status" value="1"/>
</dbReference>
<dbReference type="PROSITE" id="PS51747">
    <property type="entry name" value="CYT_DCMP_DEAMINASES_2"/>
    <property type="match status" value="1"/>
</dbReference>
<keyword evidence="11" id="KW-1185">Reference proteome</keyword>
<comment type="cofactor">
    <cofactor evidence="8">
        <name>Zn(2+)</name>
        <dbReference type="ChEBI" id="CHEBI:29105"/>
    </cofactor>
    <text evidence="8">Binds 1 zinc ion per subunit.</text>
</comment>
<feature type="binding site" evidence="8">
    <location>
        <position position="52"/>
    </location>
    <ligand>
        <name>Zn(2+)</name>
        <dbReference type="ChEBI" id="CHEBI:29105"/>
        <note>catalytic</note>
    </ligand>
</feature>
<dbReference type="AlphaFoldDB" id="A0AA37SZD3"/>
<keyword evidence="6 8" id="KW-0862">Zinc</keyword>
<dbReference type="InterPro" id="IPR028883">
    <property type="entry name" value="tRNA_aden_deaminase"/>
</dbReference>
<keyword evidence="5 8" id="KW-0378">Hydrolase</keyword>
<feature type="binding site" evidence="8">
    <location>
        <position position="82"/>
    </location>
    <ligand>
        <name>Zn(2+)</name>
        <dbReference type="ChEBI" id="CHEBI:29105"/>
        <note>catalytic</note>
    </ligand>
</feature>
<dbReference type="EMBL" id="BSOT01000005">
    <property type="protein sequence ID" value="GLR70815.1"/>
    <property type="molecule type" value="Genomic_DNA"/>
</dbReference>
<comment type="subunit">
    <text evidence="2 8">Homodimer.</text>
</comment>
<evidence type="ECO:0000313" key="10">
    <source>
        <dbReference type="EMBL" id="GLR70815.1"/>
    </source>
</evidence>
<dbReference type="CDD" id="cd01285">
    <property type="entry name" value="nucleoside_deaminase"/>
    <property type="match status" value="1"/>
</dbReference>
<evidence type="ECO:0000256" key="8">
    <source>
        <dbReference type="HAMAP-Rule" id="MF_00972"/>
    </source>
</evidence>
<dbReference type="RefSeq" id="WP_284217093.1">
    <property type="nucleotide sequence ID" value="NZ_BSOT01000005.1"/>
</dbReference>
<feature type="binding site" evidence="8">
    <location>
        <position position="85"/>
    </location>
    <ligand>
        <name>Zn(2+)</name>
        <dbReference type="ChEBI" id="CHEBI:29105"/>
        <note>catalytic</note>
    </ligand>
</feature>
<dbReference type="Gene3D" id="3.40.140.10">
    <property type="entry name" value="Cytidine Deaminase, domain 2"/>
    <property type="match status" value="1"/>
</dbReference>
<dbReference type="InterPro" id="IPR002125">
    <property type="entry name" value="CMP_dCMP_dom"/>
</dbReference>
<evidence type="ECO:0000313" key="11">
    <source>
        <dbReference type="Proteomes" id="UP001156601"/>
    </source>
</evidence>
<dbReference type="EC" id="3.5.4.33" evidence="8"/>
<dbReference type="GO" id="GO:0052717">
    <property type="term" value="F:tRNA-specific adenosine-34 deaminase activity"/>
    <property type="evidence" value="ECO:0007669"/>
    <property type="project" value="UniProtKB-UniRule"/>
</dbReference>
<protein>
    <recommendedName>
        <fullName evidence="8">tRNA-specific adenosine deaminase</fullName>
        <ecNumber evidence="8">3.5.4.33</ecNumber>
    </recommendedName>
</protein>
<dbReference type="GO" id="GO:0008270">
    <property type="term" value="F:zinc ion binding"/>
    <property type="evidence" value="ECO:0007669"/>
    <property type="project" value="UniProtKB-UniRule"/>
</dbReference>
<evidence type="ECO:0000256" key="7">
    <source>
        <dbReference type="ARBA" id="ARBA00048045"/>
    </source>
</evidence>
<keyword evidence="4 8" id="KW-0479">Metal-binding</keyword>
<dbReference type="SUPFAM" id="SSF53927">
    <property type="entry name" value="Cytidine deaminase-like"/>
    <property type="match status" value="1"/>
</dbReference>
<reference evidence="10" key="2">
    <citation type="submission" date="2023-01" db="EMBL/GenBank/DDBJ databases">
        <title>Draft genome sequence of Agaribacter marinus strain NBRC 110023.</title>
        <authorList>
            <person name="Sun Q."/>
            <person name="Mori K."/>
        </authorList>
    </citation>
    <scope>NUCLEOTIDE SEQUENCE</scope>
    <source>
        <strain evidence="10">NBRC 110023</strain>
    </source>
</reference>
<feature type="active site" description="Proton donor" evidence="8">
    <location>
        <position position="54"/>
    </location>
</feature>
<dbReference type="InterPro" id="IPR016192">
    <property type="entry name" value="APOBEC/CMP_deaminase_Zn-bd"/>
</dbReference>
<evidence type="ECO:0000256" key="3">
    <source>
        <dbReference type="ARBA" id="ARBA00022694"/>
    </source>
</evidence>
<dbReference type="Proteomes" id="UP001156601">
    <property type="component" value="Unassembled WGS sequence"/>
</dbReference>
<comment type="caution">
    <text evidence="10">The sequence shown here is derived from an EMBL/GenBank/DDBJ whole genome shotgun (WGS) entry which is preliminary data.</text>
</comment>
<reference evidence="10" key="1">
    <citation type="journal article" date="2014" name="Int. J. Syst. Evol. Microbiol.">
        <title>Complete genome sequence of Corynebacterium casei LMG S-19264T (=DSM 44701T), isolated from a smear-ripened cheese.</title>
        <authorList>
            <consortium name="US DOE Joint Genome Institute (JGI-PGF)"/>
            <person name="Walter F."/>
            <person name="Albersmeier A."/>
            <person name="Kalinowski J."/>
            <person name="Ruckert C."/>
        </authorList>
    </citation>
    <scope>NUCLEOTIDE SEQUENCE</scope>
    <source>
        <strain evidence="10">NBRC 110023</strain>
    </source>
</reference>
<evidence type="ECO:0000256" key="5">
    <source>
        <dbReference type="ARBA" id="ARBA00022801"/>
    </source>
</evidence>
<evidence type="ECO:0000256" key="1">
    <source>
        <dbReference type="ARBA" id="ARBA00010669"/>
    </source>
</evidence>
<comment type="similarity">
    <text evidence="1">Belongs to the cytidine and deoxycytidylate deaminase family. ADAT2 subfamily.</text>
</comment>
<dbReference type="PANTHER" id="PTHR11079">
    <property type="entry name" value="CYTOSINE DEAMINASE FAMILY MEMBER"/>
    <property type="match status" value="1"/>
</dbReference>
<comment type="function">
    <text evidence="8">Catalyzes the deamination of adenosine to inosine at the wobble position 34 of tRNA(Arg2).</text>
</comment>
<gene>
    <name evidence="8 10" type="primary">tadA</name>
    <name evidence="10" type="ORF">GCM10007852_17230</name>
</gene>
<sequence length="161" mass="17346">MNHEYFMAQAIQQAKLAEEKNEVPVGAVVVSDGKIIGKGHNLSITAHDPSAHAEMLAIRAAGKELSNYRLVDATLYVTLEPCPMCAGLLVHSRIKTLVFGASDLKTGACGSIMDLTNHALLNHNISVIGGVLGETCSALVSDFFARRRAEKKAFKNRNTEL</sequence>
<organism evidence="10 11">
    <name type="scientific">Agaribacter marinus</name>
    <dbReference type="NCBI Taxonomy" id="1431249"/>
    <lineage>
        <taxon>Bacteria</taxon>
        <taxon>Pseudomonadati</taxon>
        <taxon>Pseudomonadota</taxon>
        <taxon>Gammaproteobacteria</taxon>
        <taxon>Alteromonadales</taxon>
        <taxon>Alteromonadaceae</taxon>
        <taxon>Agaribacter</taxon>
    </lineage>
</organism>
<name>A0AA37SZD3_9ALTE</name>
<proteinExistence type="inferred from homology"/>
<evidence type="ECO:0000256" key="4">
    <source>
        <dbReference type="ARBA" id="ARBA00022723"/>
    </source>
</evidence>
<evidence type="ECO:0000259" key="9">
    <source>
        <dbReference type="PROSITE" id="PS51747"/>
    </source>
</evidence>